<organism evidence="2 3">
    <name type="scientific">Cyclostephanos tholiformis</name>
    <dbReference type="NCBI Taxonomy" id="382380"/>
    <lineage>
        <taxon>Eukaryota</taxon>
        <taxon>Sar</taxon>
        <taxon>Stramenopiles</taxon>
        <taxon>Ochrophyta</taxon>
        <taxon>Bacillariophyta</taxon>
        <taxon>Coscinodiscophyceae</taxon>
        <taxon>Thalassiosirophycidae</taxon>
        <taxon>Stephanodiscales</taxon>
        <taxon>Stephanodiscaceae</taxon>
        <taxon>Cyclostephanos</taxon>
    </lineage>
</organism>
<evidence type="ECO:0000256" key="1">
    <source>
        <dbReference type="SAM" id="MobiDB-lite"/>
    </source>
</evidence>
<name>A0ABD3RTJ2_9STRA</name>
<evidence type="ECO:0008006" key="4">
    <source>
        <dbReference type="Google" id="ProtNLM"/>
    </source>
</evidence>
<dbReference type="PANTHER" id="PTHR39444">
    <property type="entry name" value="SITE-SPECIFIC DNA-METHYLTRANSFERASE (ADENINE-SPECIFIC)"/>
    <property type="match status" value="1"/>
</dbReference>
<sequence>MIAGETRPNPANKRNKKDKRKRRRPSGRDDDGGVESRSTTSIENCPTVANDDMGTTIIRSNGRVRFGDFPYPTDYNDHFETPARAYEDIFPLLEYILAGWGKDDAGKITTDTTIAGPQGRHGCENEAIIYDPYYCAGRAASLLDDVFRRNEPHPRIRIQHEKRDFYRDIEQNTVPRYDILVTNPPYSGNHKERCLDFAVGQLRRYARPFFLLMPNYVAMKEYFRRTVLEGSTGPKKGLHTFYIAPSPDNPYEYDHPDGTGHQVPPFNSVWFCGLACKVVGTAQNKSVIDAFIRFHSTRDPSRRGGKPRIVSSLQELINVGGVSGERRKNPRQRRRMRMQQAASLGSHRDAAAVGKSVEVNAGNTLGTRLTNKKKKIGK</sequence>
<dbReference type="PROSITE" id="PS00092">
    <property type="entry name" value="N6_MTASE"/>
    <property type="match status" value="1"/>
</dbReference>
<accession>A0ABD3RTJ2</accession>
<dbReference type="Proteomes" id="UP001530377">
    <property type="component" value="Unassembled WGS sequence"/>
</dbReference>
<dbReference type="AlphaFoldDB" id="A0ABD3RTJ2"/>
<protein>
    <recommendedName>
        <fullName evidence="4">Site-specific DNA-methyltransferase (adenine-specific)</fullName>
    </recommendedName>
</protein>
<keyword evidence="3" id="KW-1185">Reference proteome</keyword>
<reference evidence="2 3" key="1">
    <citation type="submission" date="2024-10" db="EMBL/GenBank/DDBJ databases">
        <title>Updated reference genomes for cyclostephanoid diatoms.</title>
        <authorList>
            <person name="Roberts W.R."/>
            <person name="Alverson A.J."/>
        </authorList>
    </citation>
    <scope>NUCLEOTIDE SEQUENCE [LARGE SCALE GENOMIC DNA]</scope>
    <source>
        <strain evidence="2 3">AJA228-03</strain>
    </source>
</reference>
<feature type="region of interest" description="Disordered" evidence="1">
    <location>
        <begin position="1"/>
        <end position="48"/>
    </location>
</feature>
<evidence type="ECO:0000313" key="2">
    <source>
        <dbReference type="EMBL" id="KAL3811275.1"/>
    </source>
</evidence>
<dbReference type="EMBL" id="JALLPB020000270">
    <property type="protein sequence ID" value="KAL3811275.1"/>
    <property type="molecule type" value="Genomic_DNA"/>
</dbReference>
<feature type="region of interest" description="Disordered" evidence="1">
    <location>
        <begin position="322"/>
        <end position="350"/>
    </location>
</feature>
<feature type="compositionally biased region" description="Basic residues" evidence="1">
    <location>
        <begin position="328"/>
        <end position="337"/>
    </location>
</feature>
<proteinExistence type="predicted"/>
<dbReference type="PANTHER" id="PTHR39444:SF3">
    <property type="entry name" value="SITE-SPECIFIC DNA-METHYLTRANSFERASE (ADENINE-SPECIFIC)"/>
    <property type="match status" value="1"/>
</dbReference>
<comment type="caution">
    <text evidence="2">The sequence shown here is derived from an EMBL/GenBank/DDBJ whole genome shotgun (WGS) entry which is preliminary data.</text>
</comment>
<evidence type="ECO:0000313" key="3">
    <source>
        <dbReference type="Proteomes" id="UP001530377"/>
    </source>
</evidence>
<dbReference type="InterPro" id="IPR002052">
    <property type="entry name" value="DNA_methylase_N6_adenine_CS"/>
</dbReference>
<gene>
    <name evidence="2" type="ORF">ACHAXA_009275</name>
</gene>
<feature type="compositionally biased region" description="Basic residues" evidence="1">
    <location>
        <begin position="13"/>
        <end position="25"/>
    </location>
</feature>